<dbReference type="EMBL" id="QFYQ01000001">
    <property type="protein sequence ID" value="RAK55941.1"/>
    <property type="molecule type" value="Genomic_DNA"/>
</dbReference>
<dbReference type="PANTHER" id="PTHR13696">
    <property type="entry name" value="P-LOOP CONTAINING NUCLEOSIDE TRIPHOSPHATE HYDROLASE"/>
    <property type="match status" value="1"/>
</dbReference>
<dbReference type="CDD" id="cd02042">
    <property type="entry name" value="ParAB_family"/>
    <property type="match status" value="1"/>
</dbReference>
<protein>
    <submittedName>
        <fullName evidence="2">ParA family protein</fullName>
    </submittedName>
</protein>
<dbReference type="InterPro" id="IPR027417">
    <property type="entry name" value="P-loop_NTPase"/>
</dbReference>
<keyword evidence="3" id="KW-1185">Reference proteome</keyword>
<organism evidence="2 3">
    <name type="scientific">Phenylobacterium soli</name>
    <dbReference type="NCBI Taxonomy" id="2170551"/>
    <lineage>
        <taxon>Bacteria</taxon>
        <taxon>Pseudomonadati</taxon>
        <taxon>Pseudomonadota</taxon>
        <taxon>Alphaproteobacteria</taxon>
        <taxon>Caulobacterales</taxon>
        <taxon>Caulobacteraceae</taxon>
        <taxon>Phenylobacterium</taxon>
    </lineage>
</organism>
<reference evidence="3" key="1">
    <citation type="submission" date="2018-05" db="EMBL/GenBank/DDBJ databases">
        <authorList>
            <person name="Li X."/>
        </authorList>
    </citation>
    <scope>NUCLEOTIDE SEQUENCE [LARGE SCALE GENOMIC DNA]</scope>
    <source>
        <strain evidence="3">LX32</strain>
    </source>
</reference>
<dbReference type="InterPro" id="IPR050678">
    <property type="entry name" value="DNA_Partitioning_ATPase"/>
</dbReference>
<dbReference type="Gene3D" id="3.40.50.300">
    <property type="entry name" value="P-loop containing nucleotide triphosphate hydrolases"/>
    <property type="match status" value="1"/>
</dbReference>
<dbReference type="AlphaFoldDB" id="A0A328ANQ6"/>
<dbReference type="Pfam" id="PF01656">
    <property type="entry name" value="CbiA"/>
    <property type="match status" value="1"/>
</dbReference>
<comment type="caution">
    <text evidence="2">The sequence shown here is derived from an EMBL/GenBank/DDBJ whole genome shotgun (WGS) entry which is preliminary data.</text>
</comment>
<evidence type="ECO:0000313" key="2">
    <source>
        <dbReference type="EMBL" id="RAK55941.1"/>
    </source>
</evidence>
<evidence type="ECO:0000313" key="3">
    <source>
        <dbReference type="Proteomes" id="UP000249254"/>
    </source>
</evidence>
<dbReference type="PANTHER" id="PTHR13696:SF96">
    <property type="entry name" value="COBQ_COBB_MIND_PARA NUCLEOTIDE BINDING DOMAIN-CONTAINING PROTEIN"/>
    <property type="match status" value="1"/>
</dbReference>
<gene>
    <name evidence="2" type="ORF">DJ017_16205</name>
</gene>
<feature type="domain" description="CobQ/CobB/MinD/ParA nucleotide binding" evidence="1">
    <location>
        <begin position="4"/>
        <end position="105"/>
    </location>
</feature>
<sequence>MKTLAVVSRKGGAGKTTVAVNLTLAARAMGVKAVLADADPQRSASEVLKGREDGASLVFETSAAKLFALMEASRRSGAELLVIDTPATPEQDVAEAVKIADLSIAVARPTYLDLAAAVRSVAIVQRLGRDGVIVLNQCAPARRRVEPPQVVKACEALRFASLPVAAVALRNRVVYQTAFAQMRSVLELDGAEAASAEVRALFAEVWRRLRGEAGAPVRSANDDLGEVGAHLGAARMAAGPGLTLAPIA</sequence>
<evidence type="ECO:0000259" key="1">
    <source>
        <dbReference type="Pfam" id="PF01656"/>
    </source>
</evidence>
<dbReference type="RefSeq" id="WP_111529689.1">
    <property type="nucleotide sequence ID" value="NZ_JBHRSG010000003.1"/>
</dbReference>
<dbReference type="OrthoDB" id="9804460at2"/>
<name>A0A328ANQ6_9CAUL</name>
<dbReference type="PIRSF" id="PIRSF009320">
    <property type="entry name" value="Nuc_binding_HP_1000"/>
    <property type="match status" value="1"/>
</dbReference>
<dbReference type="SUPFAM" id="SSF52540">
    <property type="entry name" value="P-loop containing nucleoside triphosphate hydrolases"/>
    <property type="match status" value="1"/>
</dbReference>
<dbReference type="InterPro" id="IPR002586">
    <property type="entry name" value="CobQ/CobB/MinD/ParA_Nub-bd_dom"/>
</dbReference>
<proteinExistence type="predicted"/>
<dbReference type="Proteomes" id="UP000249254">
    <property type="component" value="Unassembled WGS sequence"/>
</dbReference>
<accession>A0A328ANQ6</accession>